<dbReference type="InterPro" id="IPR038296">
    <property type="entry name" value="ParD_sf"/>
</dbReference>
<dbReference type="GO" id="GO:0006355">
    <property type="term" value="P:regulation of DNA-templated transcription"/>
    <property type="evidence" value="ECO:0007669"/>
    <property type="project" value="InterPro"/>
</dbReference>
<proteinExistence type="predicted"/>
<comment type="caution">
    <text evidence="1">The sequence shown here is derived from an EMBL/GenBank/DDBJ whole genome shotgun (WGS) entry which is preliminary data.</text>
</comment>
<dbReference type="EMBL" id="PJRS01000009">
    <property type="protein sequence ID" value="PLR28349.1"/>
    <property type="molecule type" value="Genomic_DNA"/>
</dbReference>
<protein>
    <submittedName>
        <fullName evidence="1">Type II toxin-antitoxin system ParD family antitoxin</fullName>
    </submittedName>
</protein>
<organism evidence="1 2">
    <name type="scientific">Caulobacter zeae</name>
    <dbReference type="NCBI Taxonomy" id="2055137"/>
    <lineage>
        <taxon>Bacteria</taxon>
        <taxon>Pseudomonadati</taxon>
        <taxon>Pseudomonadota</taxon>
        <taxon>Alphaproteobacteria</taxon>
        <taxon>Caulobacterales</taxon>
        <taxon>Caulobacteraceae</taxon>
        <taxon>Caulobacter</taxon>
    </lineage>
</organism>
<dbReference type="Proteomes" id="UP000234479">
    <property type="component" value="Unassembled WGS sequence"/>
</dbReference>
<dbReference type="Gene3D" id="6.10.10.120">
    <property type="entry name" value="Antitoxin ParD1-like"/>
    <property type="match status" value="1"/>
</dbReference>
<dbReference type="SUPFAM" id="SSF47598">
    <property type="entry name" value="Ribbon-helix-helix"/>
    <property type="match status" value="1"/>
</dbReference>
<dbReference type="AlphaFoldDB" id="A0A2N5DQM2"/>
<evidence type="ECO:0000313" key="2">
    <source>
        <dbReference type="Proteomes" id="UP000234479"/>
    </source>
</evidence>
<dbReference type="OrthoDB" id="9811310at2"/>
<sequence length="82" mass="9189">MATMNVSLSKADEDWVEERARTDRYDTPADYVRDLIERDRIRHAKIQAMQGLVDEALASGDSEHGMSEILEIARARASALGL</sequence>
<gene>
    <name evidence="1" type="ORF">SGCZBJ_02570</name>
</gene>
<keyword evidence="2" id="KW-1185">Reference proteome</keyword>
<dbReference type="InterPro" id="IPR010985">
    <property type="entry name" value="Ribbon_hlx_hlx"/>
</dbReference>
<accession>A0A2N5DQM2</accession>
<evidence type="ECO:0000313" key="1">
    <source>
        <dbReference type="EMBL" id="PLR28349.1"/>
    </source>
</evidence>
<reference evidence="1 2" key="1">
    <citation type="submission" date="2017-12" db="EMBL/GenBank/DDBJ databases">
        <title>The genome sequence of Caulobacter sp. 410.</title>
        <authorList>
            <person name="Gao J."/>
            <person name="Mao X."/>
            <person name="Sun J."/>
        </authorList>
    </citation>
    <scope>NUCLEOTIDE SEQUENCE [LARGE SCALE GENOMIC DNA]</scope>
    <source>
        <strain evidence="1 2">410</strain>
    </source>
</reference>
<dbReference type="RefSeq" id="WP_101716472.1">
    <property type="nucleotide sequence ID" value="NZ_PJRS01000009.1"/>
</dbReference>
<name>A0A2N5DQM2_9CAUL</name>